<organism evidence="1 2">
    <name type="scientific">Dendroctonus ponderosae</name>
    <name type="common">Mountain pine beetle</name>
    <dbReference type="NCBI Taxonomy" id="77166"/>
    <lineage>
        <taxon>Eukaryota</taxon>
        <taxon>Metazoa</taxon>
        <taxon>Ecdysozoa</taxon>
        <taxon>Arthropoda</taxon>
        <taxon>Hexapoda</taxon>
        <taxon>Insecta</taxon>
        <taxon>Pterygota</taxon>
        <taxon>Neoptera</taxon>
        <taxon>Endopterygota</taxon>
        <taxon>Coleoptera</taxon>
        <taxon>Polyphaga</taxon>
        <taxon>Cucujiformia</taxon>
        <taxon>Curculionidae</taxon>
        <taxon>Scolytinae</taxon>
        <taxon>Dendroctonus</taxon>
    </lineage>
</organism>
<dbReference type="AlphaFoldDB" id="U4U9A0"/>
<gene>
    <name evidence="1" type="ORF">D910_06274</name>
</gene>
<reference evidence="1 2" key="1">
    <citation type="journal article" date="2013" name="Genome Biol.">
        <title>Draft genome of the mountain pine beetle, Dendroctonus ponderosae Hopkins, a major forest pest.</title>
        <authorList>
            <person name="Keeling C.I."/>
            <person name="Yuen M.M."/>
            <person name="Liao N.Y."/>
            <person name="Docking T.R."/>
            <person name="Chan S.K."/>
            <person name="Taylor G.A."/>
            <person name="Palmquist D.L."/>
            <person name="Jackman S.D."/>
            <person name="Nguyen A."/>
            <person name="Li M."/>
            <person name="Henderson H."/>
            <person name="Janes J.K."/>
            <person name="Zhao Y."/>
            <person name="Pandoh P."/>
            <person name="Moore R."/>
            <person name="Sperling F.A."/>
            <person name="Huber D.P."/>
            <person name="Birol I."/>
            <person name="Jones S.J."/>
            <person name="Bohlmann J."/>
        </authorList>
    </citation>
    <scope>NUCLEOTIDE SEQUENCE</scope>
</reference>
<protein>
    <submittedName>
        <fullName evidence="1">Uncharacterized protein</fullName>
    </submittedName>
</protein>
<sequence length="122" mass="13206">MWKASFGNIQKSKVSFLINLQCAKCSSPACKASTSGHVENGACGRCLHRPLSAAYVRTATLLVDAGASFETLKRHGKWKSSTVAEGYIDNMLMASSLDVRYNSLTNELKLIDSESATTQKSN</sequence>
<evidence type="ECO:0000313" key="1">
    <source>
        <dbReference type="EMBL" id="ERL88893.1"/>
    </source>
</evidence>
<proteinExistence type="predicted"/>
<dbReference type="EMBL" id="KB632109">
    <property type="protein sequence ID" value="ERL88893.1"/>
    <property type="molecule type" value="Genomic_DNA"/>
</dbReference>
<evidence type="ECO:0000313" key="2">
    <source>
        <dbReference type="Proteomes" id="UP000030742"/>
    </source>
</evidence>
<accession>U4U9A0</accession>
<dbReference type="Proteomes" id="UP000030742">
    <property type="component" value="Unassembled WGS sequence"/>
</dbReference>
<name>U4U9A0_DENPD</name>